<proteinExistence type="predicted"/>
<evidence type="ECO:0000313" key="1">
    <source>
        <dbReference type="EMBL" id="JAD67312.1"/>
    </source>
</evidence>
<protein>
    <submittedName>
        <fullName evidence="1">Uncharacterized protein</fullName>
    </submittedName>
</protein>
<dbReference type="EMBL" id="GBRH01230583">
    <property type="protein sequence ID" value="JAD67312.1"/>
    <property type="molecule type" value="Transcribed_RNA"/>
</dbReference>
<sequence length="14" mass="1537">MTSSIKETLGPLLF</sequence>
<reference evidence="1" key="1">
    <citation type="submission" date="2014-09" db="EMBL/GenBank/DDBJ databases">
        <authorList>
            <person name="Magalhaes I.L.F."/>
            <person name="Oliveira U."/>
            <person name="Santos F.R."/>
            <person name="Vidigal T.H.D.A."/>
            <person name="Brescovit A.D."/>
            <person name="Santos A.J."/>
        </authorList>
    </citation>
    <scope>NUCLEOTIDE SEQUENCE</scope>
    <source>
        <tissue evidence="1">Shoot tissue taken approximately 20 cm above the soil surface</tissue>
    </source>
</reference>
<name>A0A0A9C711_ARUDO</name>
<reference evidence="1" key="2">
    <citation type="journal article" date="2015" name="Data Brief">
        <title>Shoot transcriptome of the giant reed, Arundo donax.</title>
        <authorList>
            <person name="Barrero R.A."/>
            <person name="Guerrero F.D."/>
            <person name="Moolhuijzen P."/>
            <person name="Goolsby J.A."/>
            <person name="Tidwell J."/>
            <person name="Bellgard S.E."/>
            <person name="Bellgard M.I."/>
        </authorList>
    </citation>
    <scope>NUCLEOTIDE SEQUENCE</scope>
    <source>
        <tissue evidence="1">Shoot tissue taken approximately 20 cm above the soil surface</tissue>
    </source>
</reference>
<accession>A0A0A9C711</accession>
<organism evidence="1">
    <name type="scientific">Arundo donax</name>
    <name type="common">Giant reed</name>
    <name type="synonym">Donax arundinaceus</name>
    <dbReference type="NCBI Taxonomy" id="35708"/>
    <lineage>
        <taxon>Eukaryota</taxon>
        <taxon>Viridiplantae</taxon>
        <taxon>Streptophyta</taxon>
        <taxon>Embryophyta</taxon>
        <taxon>Tracheophyta</taxon>
        <taxon>Spermatophyta</taxon>
        <taxon>Magnoliopsida</taxon>
        <taxon>Liliopsida</taxon>
        <taxon>Poales</taxon>
        <taxon>Poaceae</taxon>
        <taxon>PACMAD clade</taxon>
        <taxon>Arundinoideae</taxon>
        <taxon>Arundineae</taxon>
        <taxon>Arundo</taxon>
    </lineage>
</organism>